<evidence type="ECO:0000313" key="1">
    <source>
        <dbReference type="EMBL" id="KAI0507246.1"/>
    </source>
</evidence>
<evidence type="ECO:0000313" key="2">
    <source>
        <dbReference type="Proteomes" id="UP000829196"/>
    </source>
</evidence>
<keyword evidence="2" id="KW-1185">Reference proteome</keyword>
<accession>A0A8T3B9Y9</accession>
<dbReference type="AlphaFoldDB" id="A0A8T3B9Y9"/>
<protein>
    <submittedName>
        <fullName evidence="1">Uncharacterized protein</fullName>
    </submittedName>
</protein>
<name>A0A8T3B9Y9_DENNO</name>
<reference evidence="1" key="1">
    <citation type="journal article" date="2022" name="Front. Genet.">
        <title>Chromosome-Scale Assembly of the Dendrobium nobile Genome Provides Insights Into the Molecular Mechanism of the Biosynthesis of the Medicinal Active Ingredient of Dendrobium.</title>
        <authorList>
            <person name="Xu Q."/>
            <person name="Niu S.-C."/>
            <person name="Li K.-L."/>
            <person name="Zheng P.-J."/>
            <person name="Zhang X.-J."/>
            <person name="Jia Y."/>
            <person name="Liu Y."/>
            <person name="Niu Y.-X."/>
            <person name="Yu L.-H."/>
            <person name="Chen D.-F."/>
            <person name="Zhang G.-Q."/>
        </authorList>
    </citation>
    <scope>NUCLEOTIDE SEQUENCE</scope>
    <source>
        <tissue evidence="1">Leaf</tissue>
    </source>
</reference>
<gene>
    <name evidence="1" type="ORF">KFK09_013368</name>
</gene>
<organism evidence="1 2">
    <name type="scientific">Dendrobium nobile</name>
    <name type="common">Orchid</name>
    <dbReference type="NCBI Taxonomy" id="94219"/>
    <lineage>
        <taxon>Eukaryota</taxon>
        <taxon>Viridiplantae</taxon>
        <taxon>Streptophyta</taxon>
        <taxon>Embryophyta</taxon>
        <taxon>Tracheophyta</taxon>
        <taxon>Spermatophyta</taxon>
        <taxon>Magnoliopsida</taxon>
        <taxon>Liliopsida</taxon>
        <taxon>Asparagales</taxon>
        <taxon>Orchidaceae</taxon>
        <taxon>Epidendroideae</taxon>
        <taxon>Malaxideae</taxon>
        <taxon>Dendrobiinae</taxon>
        <taxon>Dendrobium</taxon>
    </lineage>
</organism>
<dbReference type="Proteomes" id="UP000829196">
    <property type="component" value="Unassembled WGS sequence"/>
</dbReference>
<proteinExistence type="predicted"/>
<sequence length="53" mass="5962">MKCLGFQGLYSIQQPKKELRLPRFVLDPAKGIGAAPLITNDRHIGQVGDYRNH</sequence>
<dbReference type="EMBL" id="JAGYWB010000010">
    <property type="protein sequence ID" value="KAI0507246.1"/>
    <property type="molecule type" value="Genomic_DNA"/>
</dbReference>
<comment type="caution">
    <text evidence="1">The sequence shown here is derived from an EMBL/GenBank/DDBJ whole genome shotgun (WGS) entry which is preliminary data.</text>
</comment>